<dbReference type="RefSeq" id="WP_046557767.1">
    <property type="nucleotide sequence ID" value="NZ_LAHO01000010.1"/>
</dbReference>
<accession>A0A0M2V351</accession>
<organism evidence="1 2">
    <name type="scientific">Arsukibacterium ikkense</name>
    <dbReference type="NCBI Taxonomy" id="336831"/>
    <lineage>
        <taxon>Bacteria</taxon>
        <taxon>Pseudomonadati</taxon>
        <taxon>Pseudomonadota</taxon>
        <taxon>Gammaproteobacteria</taxon>
        <taxon>Chromatiales</taxon>
        <taxon>Chromatiaceae</taxon>
        <taxon>Arsukibacterium</taxon>
    </lineage>
</organism>
<reference evidence="1 2" key="1">
    <citation type="submission" date="2015-03" db="EMBL/GenBank/DDBJ databases">
        <title>Draft genome sequences of two protease-producing strains of Arsukibacterium isolated from two cold and alkaline environments.</title>
        <authorList>
            <person name="Lylloff J.E."/>
            <person name="Skov L.B."/>
            <person name="Jepsen M."/>
            <person name="Hallin P.F."/>
            <person name="Sorensen S.J."/>
            <person name="Stougaard P."/>
            <person name="Glaring M.A."/>
        </authorList>
    </citation>
    <scope>NUCLEOTIDE SEQUENCE [LARGE SCALE GENOMIC DNA]</scope>
    <source>
        <strain evidence="1 2">GCM72</strain>
    </source>
</reference>
<dbReference type="OrthoDB" id="7528605at2"/>
<proteinExistence type="predicted"/>
<dbReference type="STRING" id="336831.WG68_11135"/>
<protein>
    <submittedName>
        <fullName evidence="1">Uncharacterized protein</fullName>
    </submittedName>
</protein>
<comment type="caution">
    <text evidence="1">The sequence shown here is derived from an EMBL/GenBank/DDBJ whole genome shotgun (WGS) entry which is preliminary data.</text>
</comment>
<dbReference type="AlphaFoldDB" id="A0A0M2V351"/>
<sequence length="325" mass="37675">MRCKYTFEVDGTVKPERIMAFELDDYRFEFEVADGFITKIFLSFPIDISELPTIEKAASELITPQINLSYPKFNEVIEIVSGIEGSWSLWGAERIDIDEPLISFEAESKDEQTLITINNIKVSIADYDHSNLPRIPPELLIKPIIASVKEKSHDVRLSFYRRGILDLKSREYIEAFYDFYLMLESTFSEGKTKNSQIEQKLIESTILRDCVLQTVLSSGYANTLPHEIKPLYLNKYDSLKYEEFIKKLVRIRGFLHHHNMKRSDNWSPTKQGTYRLEATMLSEICCRVGMHIFFETNERTKADGAYLELIKRFLSDDAASISLCK</sequence>
<gene>
    <name evidence="1" type="ORF">WG68_11135</name>
</gene>
<evidence type="ECO:0000313" key="1">
    <source>
        <dbReference type="EMBL" id="KKO45272.1"/>
    </source>
</evidence>
<dbReference type="EMBL" id="LAHO01000010">
    <property type="protein sequence ID" value="KKO45272.1"/>
    <property type="molecule type" value="Genomic_DNA"/>
</dbReference>
<name>A0A0M2V351_9GAMM</name>
<keyword evidence="2" id="KW-1185">Reference proteome</keyword>
<dbReference type="Proteomes" id="UP000034228">
    <property type="component" value="Unassembled WGS sequence"/>
</dbReference>
<evidence type="ECO:0000313" key="2">
    <source>
        <dbReference type="Proteomes" id="UP000034228"/>
    </source>
</evidence>